<proteinExistence type="predicted"/>
<feature type="compositionally biased region" description="Basic and acidic residues" evidence="1">
    <location>
        <begin position="502"/>
        <end position="515"/>
    </location>
</feature>
<accession>A0A8T0H1S4</accession>
<evidence type="ECO:0000313" key="3">
    <source>
        <dbReference type="Proteomes" id="UP000822688"/>
    </source>
</evidence>
<gene>
    <name evidence="2" type="ORF">KC19_8G179500</name>
</gene>
<feature type="region of interest" description="Disordered" evidence="1">
    <location>
        <begin position="1"/>
        <end position="24"/>
    </location>
</feature>
<feature type="compositionally biased region" description="Polar residues" evidence="1">
    <location>
        <begin position="478"/>
        <end position="491"/>
    </location>
</feature>
<feature type="compositionally biased region" description="Gly residues" evidence="1">
    <location>
        <begin position="519"/>
        <end position="572"/>
    </location>
</feature>
<organism evidence="2 3">
    <name type="scientific">Ceratodon purpureus</name>
    <name type="common">Fire moss</name>
    <name type="synonym">Dicranum purpureum</name>
    <dbReference type="NCBI Taxonomy" id="3225"/>
    <lineage>
        <taxon>Eukaryota</taxon>
        <taxon>Viridiplantae</taxon>
        <taxon>Streptophyta</taxon>
        <taxon>Embryophyta</taxon>
        <taxon>Bryophyta</taxon>
        <taxon>Bryophytina</taxon>
        <taxon>Bryopsida</taxon>
        <taxon>Dicranidae</taxon>
        <taxon>Pseudoditrichales</taxon>
        <taxon>Ditrichaceae</taxon>
        <taxon>Ceratodon</taxon>
    </lineage>
</organism>
<keyword evidence="3" id="KW-1185">Reference proteome</keyword>
<dbReference type="AlphaFoldDB" id="A0A8T0H1S4"/>
<evidence type="ECO:0000256" key="1">
    <source>
        <dbReference type="SAM" id="MobiDB-lite"/>
    </source>
</evidence>
<evidence type="ECO:0000313" key="2">
    <source>
        <dbReference type="EMBL" id="KAG0565290.1"/>
    </source>
</evidence>
<dbReference type="InterPro" id="IPR036457">
    <property type="entry name" value="PPM-type-like_dom_sf"/>
</dbReference>
<reference evidence="2" key="1">
    <citation type="submission" date="2020-06" db="EMBL/GenBank/DDBJ databases">
        <title>WGS assembly of Ceratodon purpureus strain R40.</title>
        <authorList>
            <person name="Carey S.B."/>
            <person name="Jenkins J."/>
            <person name="Shu S."/>
            <person name="Lovell J.T."/>
            <person name="Sreedasyam A."/>
            <person name="Maumus F."/>
            <person name="Tiley G.P."/>
            <person name="Fernandez-Pozo N."/>
            <person name="Barry K."/>
            <person name="Chen C."/>
            <person name="Wang M."/>
            <person name="Lipzen A."/>
            <person name="Daum C."/>
            <person name="Saski C.A."/>
            <person name="Payton A.C."/>
            <person name="Mcbreen J.C."/>
            <person name="Conrad R.E."/>
            <person name="Kollar L.M."/>
            <person name="Olsson S."/>
            <person name="Huttunen S."/>
            <person name="Landis J.B."/>
            <person name="Wickett N.J."/>
            <person name="Johnson M.G."/>
            <person name="Rensing S.A."/>
            <person name="Grimwood J."/>
            <person name="Schmutz J."/>
            <person name="Mcdaniel S.F."/>
        </authorList>
    </citation>
    <scope>NUCLEOTIDE SEQUENCE</scope>
    <source>
        <strain evidence="2">R40</strain>
    </source>
</reference>
<feature type="compositionally biased region" description="Polar residues" evidence="1">
    <location>
        <begin position="14"/>
        <end position="24"/>
    </location>
</feature>
<dbReference type="SUPFAM" id="SSF81606">
    <property type="entry name" value="PP2C-like"/>
    <property type="match status" value="1"/>
</dbReference>
<comment type="caution">
    <text evidence="2">The sequence shown here is derived from an EMBL/GenBank/DDBJ whole genome shotgun (WGS) entry which is preliminary data.</text>
</comment>
<dbReference type="Proteomes" id="UP000822688">
    <property type="component" value="Chromosome 8"/>
</dbReference>
<dbReference type="Gene3D" id="3.60.40.10">
    <property type="entry name" value="PPM-type phosphatase domain"/>
    <property type="match status" value="1"/>
</dbReference>
<feature type="region of interest" description="Disordered" evidence="1">
    <location>
        <begin position="478"/>
        <end position="594"/>
    </location>
</feature>
<sequence>METQPGHTRPISRGKQSMDSTSGSGRMNKLIWSCSYDRRSYFWVSFSSNQRRNIDPVGEVKQIPDGVALVPVQGTRLVANHHLDGVHDMVAVGFTPPALSLWKAFIPSVKHREIESDVPLFEDDLESVRAFQECSWPLSEDQIFSYPMTKMMLSAGRLNWNPVLAVACLVGSCLHVSLHNSAKTRVVVGSATESFEIDSSKSIWLSPGDRYIIMGTPGLWKWLTAVEAVSIVRHCDTPHDASVSIVQAAVDRMKERRSLVLEMMKDRVLLGISKLVTLSFDEPTFDYNNPSDITVTVIFIDHEVLERLNRETRERMKAQEMNKSPLNYIEELLSKATKLSSQQAPAKIEAGLKTTSVGIQAPVTEDIRPSDLICCFNKEAKHFEFYFKNSETMARIIGVGVEYAKVLISDHGMKVRAIEIPKEDWESMWKYDEGLPPQIWENKLESVKVLSADGEAWRPLLWYIAEYCKPKLETMMSSSKDTQTDAENSASRAFGSDGCSSEGKDNCDASRKNEVQDGAGAGGAGGRNGGQLGRSGGGGGGSKGAQVGESGGNGSGSNRGQVGGSSGDGNGSNGAHNGEAGEGAPGGSSNGGHTKATVELELLPGGQLYDSEWKVIDDNTKLPLREELLVTIRPILTFTFMRDESNRLPRTEIETIVKASFELPGVNSDNYTNIQRFGWWHTYLEVSFGVEGKKATLDTSKCKPLDFEEVTVTSKVATTSTLSNDVENSKNLGGTGGAFGTALTAGYGKKKHKLSPLLILMICSMKICEKSPKEDLRSVTIHMES</sequence>
<protein>
    <submittedName>
        <fullName evidence="2">Uncharacterized protein</fullName>
    </submittedName>
</protein>
<dbReference type="EMBL" id="CM026429">
    <property type="protein sequence ID" value="KAG0565290.1"/>
    <property type="molecule type" value="Genomic_DNA"/>
</dbReference>
<feature type="compositionally biased region" description="Gly residues" evidence="1">
    <location>
        <begin position="580"/>
        <end position="590"/>
    </location>
</feature>
<name>A0A8T0H1S4_CERPU</name>